<evidence type="ECO:0000256" key="1">
    <source>
        <dbReference type="ARBA" id="ARBA00022821"/>
    </source>
</evidence>
<protein>
    <submittedName>
        <fullName evidence="2">Uncharacterized protein</fullName>
    </submittedName>
</protein>
<dbReference type="Proteomes" id="UP001341840">
    <property type="component" value="Unassembled WGS sequence"/>
</dbReference>
<accession>A0ABU6YCJ0</accession>
<keyword evidence="3" id="KW-1185">Reference proteome</keyword>
<proteinExistence type="predicted"/>
<dbReference type="PANTHER" id="PTHR36766">
    <property type="entry name" value="PLANT BROAD-SPECTRUM MILDEW RESISTANCE PROTEIN RPW8"/>
    <property type="match status" value="1"/>
</dbReference>
<sequence length="291" mass="32703">MEAIKQRQLIYLTCLSISYSSSHILFPVSAIPPSLQKLKIRGCRKLEFQMDGQHQSLQELSIIESCDSVTSFSLLDAFPNIKDVSIRNCEKMECIVVLGSLSCLRSFSIWDCGSLKSVSSIWMAAPQLEKLKLLGCPEIKFSAAAGEPHRCLRSVEIGYSDKLVSCATFMNSQFHRLTHLEIDGKPGSGSKSFPKEGWLPASLESLKLFDIQSVETLECKGLAHLTSLRELYIQNCHKLENMEGEMLPDSLLRLTIKYSPLLGKQCQMKDPHVWPKISHIQEIQVDGTLIW</sequence>
<name>A0ABU6YCJ0_9FABA</name>
<evidence type="ECO:0000313" key="3">
    <source>
        <dbReference type="Proteomes" id="UP001341840"/>
    </source>
</evidence>
<dbReference type="Gene3D" id="3.80.10.10">
    <property type="entry name" value="Ribonuclease Inhibitor"/>
    <property type="match status" value="2"/>
</dbReference>
<dbReference type="EMBL" id="JASCZI010241895">
    <property type="protein sequence ID" value="MED6208135.1"/>
    <property type="molecule type" value="Genomic_DNA"/>
</dbReference>
<comment type="caution">
    <text evidence="2">The sequence shown here is derived from an EMBL/GenBank/DDBJ whole genome shotgun (WGS) entry which is preliminary data.</text>
</comment>
<dbReference type="InterPro" id="IPR032675">
    <property type="entry name" value="LRR_dom_sf"/>
</dbReference>
<dbReference type="SUPFAM" id="SSF52058">
    <property type="entry name" value="L domain-like"/>
    <property type="match status" value="1"/>
</dbReference>
<reference evidence="2 3" key="1">
    <citation type="journal article" date="2023" name="Plants (Basel)">
        <title>Bridging the Gap: Combining Genomics and Transcriptomics Approaches to Understand Stylosanthes scabra, an Orphan Legume from the Brazilian Caatinga.</title>
        <authorList>
            <person name="Ferreira-Neto J.R.C."/>
            <person name="da Silva M.D."/>
            <person name="Binneck E."/>
            <person name="de Melo N.F."/>
            <person name="da Silva R.H."/>
            <person name="de Melo A.L.T.M."/>
            <person name="Pandolfi V."/>
            <person name="Bustamante F.O."/>
            <person name="Brasileiro-Vidal A.C."/>
            <person name="Benko-Iseppon A.M."/>
        </authorList>
    </citation>
    <scope>NUCLEOTIDE SEQUENCE [LARGE SCALE GENOMIC DNA]</scope>
    <source>
        <tissue evidence="2">Leaves</tissue>
    </source>
</reference>
<keyword evidence="1" id="KW-0611">Plant defense</keyword>
<evidence type="ECO:0000313" key="2">
    <source>
        <dbReference type="EMBL" id="MED6208135.1"/>
    </source>
</evidence>
<gene>
    <name evidence="2" type="ORF">PIB30_042313</name>
</gene>
<organism evidence="2 3">
    <name type="scientific">Stylosanthes scabra</name>
    <dbReference type="NCBI Taxonomy" id="79078"/>
    <lineage>
        <taxon>Eukaryota</taxon>
        <taxon>Viridiplantae</taxon>
        <taxon>Streptophyta</taxon>
        <taxon>Embryophyta</taxon>
        <taxon>Tracheophyta</taxon>
        <taxon>Spermatophyta</taxon>
        <taxon>Magnoliopsida</taxon>
        <taxon>eudicotyledons</taxon>
        <taxon>Gunneridae</taxon>
        <taxon>Pentapetalae</taxon>
        <taxon>rosids</taxon>
        <taxon>fabids</taxon>
        <taxon>Fabales</taxon>
        <taxon>Fabaceae</taxon>
        <taxon>Papilionoideae</taxon>
        <taxon>50 kb inversion clade</taxon>
        <taxon>dalbergioids sensu lato</taxon>
        <taxon>Dalbergieae</taxon>
        <taxon>Pterocarpus clade</taxon>
        <taxon>Stylosanthes</taxon>
    </lineage>
</organism>
<dbReference type="PANTHER" id="PTHR36766:SF70">
    <property type="entry name" value="DISEASE RESISTANCE PROTEIN RGA4"/>
    <property type="match status" value="1"/>
</dbReference>